<sequence length="98" mass="11511">TKKKIDGDYSERLFIRFLRAESHDIAEFLVMPGESEQVDTPDGKCKMIYRWDKILSFWIGKNMDYNEMLSILKEALTCRGGGEARNEKYPVYSVEFNF</sequence>
<protein>
    <submittedName>
        <fullName evidence="1">Uncharacterized protein</fullName>
    </submittedName>
</protein>
<evidence type="ECO:0000313" key="1">
    <source>
        <dbReference type="EMBL" id="EEV89304.1"/>
    </source>
</evidence>
<dbReference type="HOGENOM" id="CLU_2325533_0_0_6"/>
<name>C8N7V3_CARH6</name>
<dbReference type="EMBL" id="ACKY01000026">
    <property type="protein sequence ID" value="EEV89304.1"/>
    <property type="molecule type" value="Genomic_DNA"/>
</dbReference>
<reference evidence="1 2" key="1">
    <citation type="submission" date="2009-08" db="EMBL/GenBank/DDBJ databases">
        <authorList>
            <person name="Qin X."/>
            <person name="Bachman B."/>
            <person name="Battles P."/>
            <person name="Bell A."/>
            <person name="Bess C."/>
            <person name="Bickham C."/>
            <person name="Chaboub L."/>
            <person name="Chen D."/>
            <person name="Coyle M."/>
            <person name="Deiros D.R."/>
            <person name="Dinh H."/>
            <person name="Forbes L."/>
            <person name="Fowler G."/>
            <person name="Francisco L."/>
            <person name="Fu Q."/>
            <person name="Gubbala S."/>
            <person name="Hale W."/>
            <person name="Han Y."/>
            <person name="Hemphill L."/>
            <person name="Highlander S.K."/>
            <person name="Hirani K."/>
            <person name="Hogues M."/>
            <person name="Jackson L."/>
            <person name="Jakkamsetti A."/>
            <person name="Javaid M."/>
            <person name="Jiang H."/>
            <person name="Korchina V."/>
            <person name="Kovar C."/>
            <person name="Lara F."/>
            <person name="Lee S."/>
            <person name="Mata R."/>
            <person name="Mathew T."/>
            <person name="Moen C."/>
            <person name="Morales K."/>
            <person name="Munidasa M."/>
            <person name="Nazareth L."/>
            <person name="Ngo R."/>
            <person name="Nguyen L."/>
            <person name="Okwuonu G."/>
            <person name="Ongeri F."/>
            <person name="Patil S."/>
            <person name="Petrosino J."/>
            <person name="Pham C."/>
            <person name="Pham P."/>
            <person name="Pu L.-L."/>
            <person name="Puazo M."/>
            <person name="Raj R."/>
            <person name="Reid J."/>
            <person name="Rouhana J."/>
            <person name="Saada N."/>
            <person name="Shang Y."/>
            <person name="Simmons D."/>
            <person name="Thornton R."/>
            <person name="Warren J."/>
            <person name="Weissenberger G."/>
            <person name="Zhang J."/>
            <person name="Zhang L."/>
            <person name="Zhou C."/>
            <person name="Zhu D."/>
            <person name="Muzny D."/>
            <person name="Worley K."/>
            <person name="Gibbs R."/>
        </authorList>
    </citation>
    <scope>NUCLEOTIDE SEQUENCE [LARGE SCALE GENOMIC DNA]</scope>
    <source>
        <strain evidence="2">ATCC 15826 / DSM 8339 / NCTC 10426 / 6573</strain>
    </source>
</reference>
<dbReference type="RefSeq" id="WP_004139849.1">
    <property type="nucleotide sequence ID" value="NZ_GG694025.1"/>
</dbReference>
<keyword evidence="2" id="KW-1185">Reference proteome</keyword>
<organism evidence="1 2">
    <name type="scientific">Cardiobacterium hominis (strain ATCC 15826 / DSM 8339 / NCTC 10426 / 6573)</name>
    <dbReference type="NCBI Taxonomy" id="638300"/>
    <lineage>
        <taxon>Bacteria</taxon>
        <taxon>Pseudomonadati</taxon>
        <taxon>Pseudomonadota</taxon>
        <taxon>Gammaproteobacteria</taxon>
        <taxon>Cardiobacteriales</taxon>
        <taxon>Cardiobacteriaceae</taxon>
        <taxon>Cardiobacterium</taxon>
    </lineage>
</organism>
<comment type="caution">
    <text evidence="1">The sequence shown here is derived from an EMBL/GenBank/DDBJ whole genome shotgun (WGS) entry which is preliminary data.</text>
</comment>
<accession>C8N7V3</accession>
<feature type="non-terminal residue" evidence="1">
    <location>
        <position position="1"/>
    </location>
</feature>
<dbReference type="AlphaFoldDB" id="C8N7V3"/>
<evidence type="ECO:0000313" key="2">
    <source>
        <dbReference type="Proteomes" id="UP000004870"/>
    </source>
</evidence>
<dbReference type="Proteomes" id="UP000004870">
    <property type="component" value="Unassembled WGS sequence"/>
</dbReference>
<proteinExistence type="predicted"/>
<gene>
    <name evidence="1" type="ORF">HMPREF0198_0580</name>
</gene>